<reference evidence="2" key="1">
    <citation type="journal article" date="2019" name="Int. J. Syst. Evol. Microbiol.">
        <title>The Global Catalogue of Microorganisms (GCM) 10K type strain sequencing project: providing services to taxonomists for standard genome sequencing and annotation.</title>
        <authorList>
            <consortium name="The Broad Institute Genomics Platform"/>
            <consortium name="The Broad Institute Genome Sequencing Center for Infectious Disease"/>
            <person name="Wu L."/>
            <person name="Ma J."/>
        </authorList>
    </citation>
    <scope>NUCLEOTIDE SEQUENCE [LARGE SCALE GENOMIC DNA]</scope>
    <source>
        <strain evidence="2">KCTC 32255</strain>
    </source>
</reference>
<evidence type="ECO:0000313" key="1">
    <source>
        <dbReference type="EMBL" id="MFC6867715.1"/>
    </source>
</evidence>
<proteinExistence type="predicted"/>
<dbReference type="RefSeq" id="WP_345400480.1">
    <property type="nucleotide sequence ID" value="NZ_BAABLA010000100.1"/>
</dbReference>
<name>A0ABW2BXB5_9PSEU</name>
<protein>
    <submittedName>
        <fullName evidence="1">Uncharacterized protein</fullName>
    </submittedName>
</protein>
<sequence>MTGLNATWLGTLQRDSYPAGVAAVGPGHLALTATDPGTYRDAVEDLLTVWEDDGHGAAIYPRHRDDTPPLDTDYVYAFDGTRVWIRKPNHTWIPATHHPDVKAALGRESTMDSEEVS</sequence>
<gene>
    <name evidence="1" type="ORF">ACFQGD_11205</name>
</gene>
<evidence type="ECO:0000313" key="2">
    <source>
        <dbReference type="Proteomes" id="UP001596337"/>
    </source>
</evidence>
<dbReference type="Proteomes" id="UP001596337">
    <property type="component" value="Unassembled WGS sequence"/>
</dbReference>
<comment type="caution">
    <text evidence="1">The sequence shown here is derived from an EMBL/GenBank/DDBJ whole genome shotgun (WGS) entry which is preliminary data.</text>
</comment>
<accession>A0ABW2BXB5</accession>
<dbReference type="EMBL" id="JBHSXX010000001">
    <property type="protein sequence ID" value="MFC6867715.1"/>
    <property type="molecule type" value="Genomic_DNA"/>
</dbReference>
<organism evidence="1 2">
    <name type="scientific">Haloechinothrix salitolerans</name>
    <dbReference type="NCBI Taxonomy" id="926830"/>
    <lineage>
        <taxon>Bacteria</taxon>
        <taxon>Bacillati</taxon>
        <taxon>Actinomycetota</taxon>
        <taxon>Actinomycetes</taxon>
        <taxon>Pseudonocardiales</taxon>
        <taxon>Pseudonocardiaceae</taxon>
        <taxon>Haloechinothrix</taxon>
    </lineage>
</organism>
<keyword evidence="2" id="KW-1185">Reference proteome</keyword>